<dbReference type="SUPFAM" id="SSF53659">
    <property type="entry name" value="Isocitrate/Isopropylmalate dehydrogenase-like"/>
    <property type="match status" value="1"/>
</dbReference>
<dbReference type="AlphaFoldDB" id="Q0W731"/>
<comment type="similarity">
    <text evidence="1">Belongs to the MtxX family.</text>
</comment>
<dbReference type="GO" id="GO:0016746">
    <property type="term" value="F:acyltransferase activity"/>
    <property type="evidence" value="ECO:0007669"/>
    <property type="project" value="InterPro"/>
</dbReference>
<evidence type="ECO:0000259" key="4">
    <source>
        <dbReference type="Pfam" id="PF01515"/>
    </source>
</evidence>
<dbReference type="Gene3D" id="3.40.718.10">
    <property type="entry name" value="Isopropylmalate Dehydrogenase"/>
    <property type="match status" value="1"/>
</dbReference>
<dbReference type="Pfam" id="PF01515">
    <property type="entry name" value="PTA_PTB"/>
    <property type="match status" value="1"/>
</dbReference>
<evidence type="ECO:0000313" key="6">
    <source>
        <dbReference type="Proteomes" id="UP000000663"/>
    </source>
</evidence>
<dbReference type="InterPro" id="IPR016764">
    <property type="entry name" value="MeTrfase_MtxX_xsu"/>
</dbReference>
<evidence type="ECO:0000256" key="1">
    <source>
        <dbReference type="ARBA" id="ARBA00009125"/>
    </source>
</evidence>
<protein>
    <submittedName>
        <fullName evidence="5">Methyltransferase mtx subunit X</fullName>
        <ecNumber evidence="5">2.1.1.-</ecNumber>
    </submittedName>
</protein>
<name>Q0W731_METAR</name>
<keyword evidence="6" id="KW-1185">Reference proteome</keyword>
<dbReference type="EMBL" id="AM114193">
    <property type="protein sequence ID" value="CAJ35812.1"/>
    <property type="molecule type" value="Genomic_DNA"/>
</dbReference>
<dbReference type="STRING" id="351160.RCIX366"/>
<proteinExistence type="inferred from homology"/>
<dbReference type="RefSeq" id="WP_012036689.1">
    <property type="nucleotide sequence ID" value="NC_009464.1"/>
</dbReference>
<evidence type="ECO:0000256" key="3">
    <source>
        <dbReference type="ARBA" id="ARBA00022679"/>
    </source>
</evidence>
<evidence type="ECO:0000256" key="2">
    <source>
        <dbReference type="ARBA" id="ARBA00022603"/>
    </source>
</evidence>
<dbReference type="eggNOG" id="arCOG00854">
    <property type="taxonomic scope" value="Archaea"/>
</dbReference>
<keyword evidence="3 5" id="KW-0808">Transferase</keyword>
<dbReference type="InterPro" id="IPR002505">
    <property type="entry name" value="PTA_PTB"/>
</dbReference>
<evidence type="ECO:0000313" key="5">
    <source>
        <dbReference type="EMBL" id="CAJ35812.1"/>
    </source>
</evidence>
<feature type="domain" description="Phosphate acetyl/butaryl transferase" evidence="4">
    <location>
        <begin position="24"/>
        <end position="172"/>
    </location>
</feature>
<dbReference type="PIRSF" id="PIRSF019709">
    <property type="entry name" value="Methyltransf_MtxX"/>
    <property type="match status" value="1"/>
</dbReference>
<dbReference type="PATRIC" id="fig|351160.9.peg.2423"/>
<reference evidence="5 6" key="1">
    <citation type="journal article" date="2006" name="Science">
        <title>Genome of rice cluster I archaea -- the key methane producers in the rice rhizosphere.</title>
        <authorList>
            <person name="Erkel C."/>
            <person name="Kube M."/>
            <person name="Reinhardt R."/>
            <person name="Liesack W."/>
        </authorList>
    </citation>
    <scope>NUCLEOTIDE SEQUENCE [LARGE SCALE GENOMIC DNA]</scope>
    <source>
        <strain evidence="6">DSM 22066 / NBRC 105507 / MRE50</strain>
    </source>
</reference>
<dbReference type="KEGG" id="rci:RCIX366"/>
<gene>
    <name evidence="5" type="primary">mtxX</name>
    <name evidence="5" type="ORF">RCIX366</name>
</gene>
<sequence length="266" mass="28491">MVWDTIVAGAKRNRARIAVGIGPEYVDKTVTCAEHADASRFAEVTLVTGRRIETGLPQYVSSDPEAALIRLLKEGKVDGVVRGSLSASATLKNLKSEMGLQKIMRVSLLKTPAGRFFFFAPVGVDEGWTVEDRVELGVLGADLMRRFGIEPDIGVLSGGRLGDRGRSPRVDKSMDDAEEVARLLMEKGIKAKHAQILIEDAVNDHNYVLGPDGISGNLIFRSLCLVGGGDGYGAPLVGTDIVYVDTSRAGSGYEHAICMASALCKK</sequence>
<keyword evidence="2 5" id="KW-0489">Methyltransferase</keyword>
<dbReference type="EC" id="2.1.1.-" evidence="5"/>
<dbReference type="NCBIfam" id="TIGR03270">
    <property type="entry name" value="methan_mark_4"/>
    <property type="match status" value="1"/>
</dbReference>
<accession>Q0W731</accession>
<dbReference type="GO" id="GO:0008168">
    <property type="term" value="F:methyltransferase activity"/>
    <property type="evidence" value="ECO:0007669"/>
    <property type="project" value="UniProtKB-KW"/>
</dbReference>
<organism evidence="5 6">
    <name type="scientific">Methanocella arvoryzae (strain DSM 22066 / NBRC 105507 / MRE50)</name>
    <dbReference type="NCBI Taxonomy" id="351160"/>
    <lineage>
        <taxon>Archaea</taxon>
        <taxon>Methanobacteriati</taxon>
        <taxon>Methanobacteriota</taxon>
        <taxon>Stenosarchaea group</taxon>
        <taxon>Methanomicrobia</taxon>
        <taxon>Methanocellales</taxon>
        <taxon>Methanocellaceae</taxon>
        <taxon>Methanocella</taxon>
    </lineage>
</organism>
<dbReference type="GO" id="GO:0032259">
    <property type="term" value="P:methylation"/>
    <property type="evidence" value="ECO:0007669"/>
    <property type="project" value="UniProtKB-KW"/>
</dbReference>
<dbReference type="OrthoDB" id="53227at2157"/>
<dbReference type="Proteomes" id="UP000000663">
    <property type="component" value="Chromosome"/>
</dbReference>
<dbReference type="GeneID" id="5143705"/>